<reference evidence="4" key="1">
    <citation type="submission" date="2025-08" db="UniProtKB">
        <authorList>
            <consortium name="RefSeq"/>
        </authorList>
    </citation>
    <scope>IDENTIFICATION</scope>
</reference>
<dbReference type="InParanoid" id="A0A6J2WG21"/>
<dbReference type="InterPro" id="IPR027996">
    <property type="entry name" value="TEDC1_dom"/>
</dbReference>
<dbReference type="InterPro" id="IPR043535">
    <property type="entry name" value="TEDC1"/>
</dbReference>
<keyword evidence="3" id="KW-1185">Reference proteome</keyword>
<evidence type="ECO:0000313" key="3">
    <source>
        <dbReference type="Proteomes" id="UP000504632"/>
    </source>
</evidence>
<name>A0A6J2WG21_CHACN</name>
<sequence length="453" mass="51319">MRHAKSVKVKEVITALCKLLSALGIDSVPSAESFRRAKFNQADVTEELWKFLHSILMKVCVMECTYQDSAQSNLDSQSLFVRSALWHCGYGAEWVLEPKAGSLRVCVGSRDLLLAFGWILSSGNPLEFLLEEKAQQLERLSRSALDHMHLLGDGDSQVDVSGTGEGGSKPINGEMQLRTLQWQYGKLKLHWRRLLAAQEERSRLTHRILSSPAPLPETSSTDSSHKTCSTALHKELEQIQSLNATLEAYLNWKSLEPLFWSWMDSVIDNDVSRLDEDAVADVSQRDQGIKRSCSHAEKSREAVKQLNEMVQLLEAELRLGQTQQPDHSLSTQGRHQAQHLTSDRERTEVERRVTTRLQGLRLTNGRYPLPSRAYIPCLQDSQPAYSAHKPQKVESGQVRLTGKLQALDVLRDLKEREALLQWKLELLRQTQREELQDHASTLEGLVLIPPLKR</sequence>
<feature type="compositionally biased region" description="Polar residues" evidence="1">
    <location>
        <begin position="321"/>
        <end position="340"/>
    </location>
</feature>
<dbReference type="AlphaFoldDB" id="A0A6J2WG21"/>
<evidence type="ECO:0000313" key="4">
    <source>
        <dbReference type="RefSeq" id="XP_030643288.1"/>
    </source>
</evidence>
<proteinExistence type="predicted"/>
<dbReference type="GeneID" id="115823381"/>
<organism evidence="3 4">
    <name type="scientific">Chanos chanos</name>
    <name type="common">Milkfish</name>
    <name type="synonym">Mugil chanos</name>
    <dbReference type="NCBI Taxonomy" id="29144"/>
    <lineage>
        <taxon>Eukaryota</taxon>
        <taxon>Metazoa</taxon>
        <taxon>Chordata</taxon>
        <taxon>Craniata</taxon>
        <taxon>Vertebrata</taxon>
        <taxon>Euteleostomi</taxon>
        <taxon>Actinopterygii</taxon>
        <taxon>Neopterygii</taxon>
        <taxon>Teleostei</taxon>
        <taxon>Ostariophysi</taxon>
        <taxon>Gonorynchiformes</taxon>
        <taxon>Chanidae</taxon>
        <taxon>Chanos</taxon>
    </lineage>
</organism>
<dbReference type="PANTHER" id="PTHR35076:SF1">
    <property type="entry name" value="TUBULIN EPSILON AND DELTA COMPLEX PROTEIN 1"/>
    <property type="match status" value="1"/>
</dbReference>
<feature type="region of interest" description="Disordered" evidence="1">
    <location>
        <begin position="321"/>
        <end position="349"/>
    </location>
</feature>
<dbReference type="OrthoDB" id="9906141at2759"/>
<protein>
    <submittedName>
        <fullName evidence="4">Tubulin epsilon and delta complex protein 1</fullName>
    </submittedName>
</protein>
<dbReference type="FunCoup" id="A0A6J2WG21">
    <property type="interactions" value="55"/>
</dbReference>
<feature type="domain" description="Tubulin epsilon and delta complex protein 1" evidence="2">
    <location>
        <begin position="106"/>
        <end position="268"/>
    </location>
</feature>
<accession>A0A6J2WG21</accession>
<gene>
    <name evidence="4" type="primary">tedc1</name>
</gene>
<dbReference type="Pfam" id="PF14970">
    <property type="entry name" value="TEDC1"/>
    <property type="match status" value="1"/>
</dbReference>
<dbReference type="CTD" id="283643"/>
<dbReference type="PANTHER" id="PTHR35076">
    <property type="entry name" value="TUBULIN EPSILON AND DELTA COMPLEX PROTEIN 1"/>
    <property type="match status" value="1"/>
</dbReference>
<dbReference type="Proteomes" id="UP000504632">
    <property type="component" value="Chromosome 10"/>
</dbReference>
<evidence type="ECO:0000259" key="2">
    <source>
        <dbReference type="Pfam" id="PF14970"/>
    </source>
</evidence>
<dbReference type="RefSeq" id="XP_030643288.1">
    <property type="nucleotide sequence ID" value="XM_030787428.1"/>
</dbReference>
<evidence type="ECO:0000256" key="1">
    <source>
        <dbReference type="SAM" id="MobiDB-lite"/>
    </source>
</evidence>